<keyword evidence="1" id="KW-1133">Transmembrane helix</keyword>
<comment type="caution">
    <text evidence="2">The sequence shown here is derived from an EMBL/GenBank/DDBJ whole genome shotgun (WGS) entry which is preliminary data.</text>
</comment>
<reference evidence="2 3" key="1">
    <citation type="submission" date="2024-07" db="EMBL/GenBank/DDBJ databases">
        <authorList>
            <person name="Akdeniz Z."/>
        </authorList>
    </citation>
    <scope>NUCLEOTIDE SEQUENCE [LARGE SCALE GENOMIC DNA]</scope>
</reference>
<keyword evidence="1" id="KW-0812">Transmembrane</keyword>
<dbReference type="EMBL" id="CAXDID020000163">
    <property type="protein sequence ID" value="CAL6045313.1"/>
    <property type="molecule type" value="Genomic_DNA"/>
</dbReference>
<evidence type="ECO:0000313" key="3">
    <source>
        <dbReference type="Proteomes" id="UP001642409"/>
    </source>
</evidence>
<gene>
    <name evidence="2" type="ORF">HINF_LOCUS40977</name>
</gene>
<protein>
    <submittedName>
        <fullName evidence="2">Hypothetical_protein</fullName>
    </submittedName>
</protein>
<keyword evidence="3" id="KW-1185">Reference proteome</keyword>
<name>A0ABP1JSY0_9EUKA</name>
<evidence type="ECO:0000256" key="1">
    <source>
        <dbReference type="SAM" id="Phobius"/>
    </source>
</evidence>
<evidence type="ECO:0000313" key="2">
    <source>
        <dbReference type="EMBL" id="CAL6045313.1"/>
    </source>
</evidence>
<sequence length="356" mass="40319">MQEPIKQLLCISKLSSEFRTTVQQGVRAILLWQLSPFTIILLAIIWENVTNLRERADIQFVSYCSNDLELDLKQYTWINNQSGTYQKCILHCNQSQLKVTRKSKFIESTLREVGRHLRRRHLAALWPHIQDESESQILQTSKHRRLPRSSQQSVKLGDEVFSLHLPLPRRNLFLSYLDFLPPFSLNSRLSRGLLPRRHPVVRVREQLPERDQVEVLARVLLLEASDDGRERLALVHALLDQPPELLGHLGLVGLEAVAEALAPGVVEEVVGVLLAGPADVSDAAPHAVLVLDGNQAAVGLRVGGGLKAVRLLQESPQMRAEIVFPHKWKWGIYLIYGSAQAVRSCKIKQKIDRSHF</sequence>
<organism evidence="2 3">
    <name type="scientific">Hexamita inflata</name>
    <dbReference type="NCBI Taxonomy" id="28002"/>
    <lineage>
        <taxon>Eukaryota</taxon>
        <taxon>Metamonada</taxon>
        <taxon>Diplomonadida</taxon>
        <taxon>Hexamitidae</taxon>
        <taxon>Hexamitinae</taxon>
        <taxon>Hexamita</taxon>
    </lineage>
</organism>
<proteinExistence type="predicted"/>
<feature type="transmembrane region" description="Helical" evidence="1">
    <location>
        <begin position="28"/>
        <end position="46"/>
    </location>
</feature>
<accession>A0ABP1JSY0</accession>
<dbReference type="Proteomes" id="UP001642409">
    <property type="component" value="Unassembled WGS sequence"/>
</dbReference>
<keyword evidence="1" id="KW-0472">Membrane</keyword>